<dbReference type="AlphaFoldDB" id="A0A5M3ZB19"/>
<proteinExistence type="predicted"/>
<evidence type="ECO:0000256" key="1">
    <source>
        <dbReference type="ARBA" id="ARBA00005179"/>
    </source>
</evidence>
<evidence type="ECO:0000313" key="3">
    <source>
        <dbReference type="Proteomes" id="UP000452235"/>
    </source>
</evidence>
<dbReference type="InterPro" id="IPR050977">
    <property type="entry name" value="Fungal_Meroterpenoid_Isomerase"/>
</dbReference>
<dbReference type="PANTHER" id="PTHR39598:SF1">
    <property type="entry name" value="AUSTINOID BIOSYNTHESIS CLUSTERS PROTEIN F-RELATED"/>
    <property type="match status" value="1"/>
</dbReference>
<accession>A0A5M3ZB19</accession>
<dbReference type="OrthoDB" id="3758478at2759"/>
<organism evidence="2 3">
    <name type="scientific">Aspergillus terreus</name>
    <dbReference type="NCBI Taxonomy" id="33178"/>
    <lineage>
        <taxon>Eukaryota</taxon>
        <taxon>Fungi</taxon>
        <taxon>Dikarya</taxon>
        <taxon>Ascomycota</taxon>
        <taxon>Pezizomycotina</taxon>
        <taxon>Eurotiomycetes</taxon>
        <taxon>Eurotiomycetidae</taxon>
        <taxon>Eurotiales</taxon>
        <taxon>Aspergillaceae</taxon>
        <taxon>Aspergillus</taxon>
        <taxon>Aspergillus subgen. Circumdati</taxon>
    </lineage>
</organism>
<comment type="pathway">
    <text evidence="1">Secondary metabolite biosynthesis.</text>
</comment>
<dbReference type="EMBL" id="BLJY01000012">
    <property type="protein sequence ID" value="GFF20445.1"/>
    <property type="molecule type" value="Genomic_DNA"/>
</dbReference>
<dbReference type="InterPro" id="IPR032710">
    <property type="entry name" value="NTF2-like_dom_sf"/>
</dbReference>
<protein>
    <submittedName>
        <fullName evidence="2">Putative dihydroxyacetone synthase protein</fullName>
    </submittedName>
</protein>
<reference evidence="2 3" key="1">
    <citation type="submission" date="2020-01" db="EMBL/GenBank/DDBJ databases">
        <title>Aspergillus terreus IFO 6365 whole genome shotgun sequence.</title>
        <authorList>
            <person name="Kanamasa S."/>
            <person name="Takahashi H."/>
        </authorList>
    </citation>
    <scope>NUCLEOTIDE SEQUENCE [LARGE SCALE GENOMIC DNA]</scope>
    <source>
        <strain evidence="2 3">IFO 6365</strain>
    </source>
</reference>
<gene>
    <name evidence="2" type="ORF">ATEIFO6365_0012020100</name>
</gene>
<evidence type="ECO:0000313" key="2">
    <source>
        <dbReference type="EMBL" id="GFF20445.1"/>
    </source>
</evidence>
<dbReference type="PANTHER" id="PTHR39598">
    <property type="entry name" value="AUSTINOL SYNTHESIS PROTEIN F-RELATED"/>
    <property type="match status" value="1"/>
</dbReference>
<keyword evidence="3" id="KW-1185">Reference proteome</keyword>
<sequence>MPVSRERLLESTRVWIENMRDFSPEAVLSNRTDDCITYLAPRTVGGERMDNDRYREGFVWISSQFKNFQLDFVDGEAPIVDEVNRKVVLHMKSHAESISGPYENEYIFILTFNEDGTLLKGLIEFLDSASFSKWLEAARKAQ</sequence>
<dbReference type="SUPFAM" id="SSF54427">
    <property type="entry name" value="NTF2-like"/>
    <property type="match status" value="1"/>
</dbReference>
<comment type="caution">
    <text evidence="2">The sequence shown here is derived from an EMBL/GenBank/DDBJ whole genome shotgun (WGS) entry which is preliminary data.</text>
</comment>
<dbReference type="Gene3D" id="3.10.450.50">
    <property type="match status" value="1"/>
</dbReference>
<dbReference type="Proteomes" id="UP000452235">
    <property type="component" value="Unassembled WGS sequence"/>
</dbReference>
<name>A0A5M3ZB19_ASPTE</name>